<evidence type="ECO:0000259" key="1">
    <source>
        <dbReference type="Pfam" id="PF22016"/>
    </source>
</evidence>
<dbReference type="InterPro" id="IPR053864">
    <property type="entry name" value="DUF6933"/>
</dbReference>
<reference evidence="2" key="1">
    <citation type="submission" date="2021-09" db="EMBL/GenBank/DDBJ databases">
        <title>Genome of Aequorivita sp. strain F47161.</title>
        <authorList>
            <person name="Wang Y."/>
        </authorList>
    </citation>
    <scope>NUCLEOTIDE SEQUENCE</scope>
    <source>
        <strain evidence="2">F47161</strain>
    </source>
</reference>
<evidence type="ECO:0000313" key="3">
    <source>
        <dbReference type="Proteomes" id="UP001139461"/>
    </source>
</evidence>
<dbReference type="EMBL" id="JAIRBA010000011">
    <property type="protein sequence ID" value="MCG2418897.1"/>
    <property type="molecule type" value="Genomic_DNA"/>
</dbReference>
<keyword evidence="3" id="KW-1185">Reference proteome</keyword>
<protein>
    <recommendedName>
        <fullName evidence="1">DUF6933 domain-containing protein</fullName>
    </recommendedName>
</protein>
<comment type="caution">
    <text evidence="2">The sequence shown here is derived from an EMBL/GenBank/DDBJ whole genome shotgun (WGS) entry which is preliminary data.</text>
</comment>
<gene>
    <name evidence="2" type="ORF">K8089_07670</name>
</gene>
<dbReference type="AlphaFoldDB" id="A0A9X1QWZ2"/>
<dbReference type="Pfam" id="PF22016">
    <property type="entry name" value="DUF6933"/>
    <property type="match status" value="1"/>
</dbReference>
<sequence>MRTPIYTTKKLEKLIKKLIQSDSNNTPGILGKWNATVFYVARKKCWLISNAKSQYSVILTDIKAADLKNIEQIFKNAFYSQLIYDGILVKYDALSAQIGKLDFYRTDNDRRTTGFQNQRLLTFDYWIYEFGSLENMPIKELASRLNSELIHVGKDRKMSDYTTSIEEIKKVLTNF</sequence>
<proteinExistence type="predicted"/>
<feature type="domain" description="DUF6933" evidence="1">
    <location>
        <begin position="5"/>
        <end position="167"/>
    </location>
</feature>
<dbReference type="Proteomes" id="UP001139461">
    <property type="component" value="Unassembled WGS sequence"/>
</dbReference>
<accession>A0A9X1QWZ2</accession>
<organism evidence="2 3">
    <name type="scientific">Aequorivita vitellina</name>
    <dbReference type="NCBI Taxonomy" id="2874475"/>
    <lineage>
        <taxon>Bacteria</taxon>
        <taxon>Pseudomonadati</taxon>
        <taxon>Bacteroidota</taxon>
        <taxon>Flavobacteriia</taxon>
        <taxon>Flavobacteriales</taxon>
        <taxon>Flavobacteriaceae</taxon>
        <taxon>Aequorivita</taxon>
    </lineage>
</organism>
<name>A0A9X1QWZ2_9FLAO</name>
<dbReference type="RefSeq" id="WP_237602686.1">
    <property type="nucleotide sequence ID" value="NZ_JAIRBA010000011.1"/>
</dbReference>
<evidence type="ECO:0000313" key="2">
    <source>
        <dbReference type="EMBL" id="MCG2418897.1"/>
    </source>
</evidence>